<dbReference type="EMBL" id="FMJB01000034">
    <property type="protein sequence ID" value="SCM66687.1"/>
    <property type="molecule type" value="Genomic_DNA"/>
</dbReference>
<sequence>MNIHTNSCQLFRLHGSSGFATALIATIFVFAFAISVYAGIKLSPRFYIASATILVFGTATCWVLFHQTEVTLDRGANSASVSKRMLHGAHRYDVSLSDIRQADVDIRQGKNKGTTYRLVLVAQQNESHERLIISHGFSPNRKSMITARLINEWLGVPEAAVGTSDLRRSTGT</sequence>
<accession>A0A1M4MY43</accession>
<dbReference type="AlphaFoldDB" id="A0A1M4MY43"/>
<name>A0A1M4MY43_9RHOB</name>
<organism evidence="2 3">
    <name type="scientific">Donghicola eburneus</name>
    <dbReference type="NCBI Taxonomy" id="393278"/>
    <lineage>
        <taxon>Bacteria</taxon>
        <taxon>Pseudomonadati</taxon>
        <taxon>Pseudomonadota</taxon>
        <taxon>Alphaproteobacteria</taxon>
        <taxon>Rhodobacterales</taxon>
        <taxon>Roseobacteraceae</taxon>
        <taxon>Donghicola</taxon>
    </lineage>
</organism>
<evidence type="ECO:0000313" key="2">
    <source>
        <dbReference type="EMBL" id="SCM66687.1"/>
    </source>
</evidence>
<feature type="transmembrane region" description="Helical" evidence="1">
    <location>
        <begin position="20"/>
        <end position="40"/>
    </location>
</feature>
<keyword evidence="1" id="KW-0472">Membrane</keyword>
<keyword evidence="3" id="KW-1185">Reference proteome</keyword>
<evidence type="ECO:0000313" key="3">
    <source>
        <dbReference type="Proteomes" id="UP000184085"/>
    </source>
</evidence>
<evidence type="ECO:0000256" key="1">
    <source>
        <dbReference type="SAM" id="Phobius"/>
    </source>
</evidence>
<keyword evidence="1" id="KW-0812">Transmembrane</keyword>
<dbReference type="RefSeq" id="WP_072704609.1">
    <property type="nucleotide sequence ID" value="NZ_FMJB01000034.1"/>
</dbReference>
<reference evidence="3" key="1">
    <citation type="submission" date="2016-09" db="EMBL/GenBank/DDBJ databases">
        <authorList>
            <person name="Wibberg D."/>
        </authorList>
    </citation>
    <scope>NUCLEOTIDE SEQUENCE [LARGE SCALE GENOMIC DNA]</scope>
</reference>
<keyword evidence="1" id="KW-1133">Transmembrane helix</keyword>
<dbReference type="Proteomes" id="UP000184085">
    <property type="component" value="Unassembled WGS sequence"/>
</dbReference>
<proteinExistence type="predicted"/>
<protein>
    <submittedName>
        <fullName evidence="2">Uncharacterized protein</fullName>
    </submittedName>
</protein>
<gene>
    <name evidence="2" type="ORF">KARMA_0867</name>
</gene>
<feature type="transmembrane region" description="Helical" evidence="1">
    <location>
        <begin position="46"/>
        <end position="65"/>
    </location>
</feature>